<proteinExistence type="inferred from homology"/>
<name>A0A109W6K4_9BACT</name>
<dbReference type="GO" id="GO:0016491">
    <property type="term" value="F:oxidoreductase activity"/>
    <property type="evidence" value="ECO:0007669"/>
    <property type="project" value="UniProtKB-KW"/>
</dbReference>
<reference evidence="12" key="1">
    <citation type="submission" date="2016-02" db="EMBL/GenBank/DDBJ databases">
        <authorList>
            <person name="Holder M.E."/>
            <person name="Ajami N.J."/>
            <person name="Petrosino J.F."/>
        </authorList>
    </citation>
    <scope>NUCLEOTIDE SEQUENCE [LARGE SCALE GENOMIC DNA]</scope>
    <source>
        <strain evidence="12">DSM 12838</strain>
    </source>
</reference>
<dbReference type="PANTHER" id="PTHR43598">
    <property type="entry name" value="TUNGSTEN-CONTAINING FORMYLMETHANOFURAN DEHYDROGENASE 2 SUBUNIT B"/>
    <property type="match status" value="1"/>
</dbReference>
<dbReference type="Pfam" id="PF04879">
    <property type="entry name" value="Molybdop_Fe4S4"/>
    <property type="match status" value="1"/>
</dbReference>
<evidence type="ECO:0000256" key="7">
    <source>
        <dbReference type="ARBA" id="ARBA00023002"/>
    </source>
</evidence>
<comment type="subcellular location">
    <subcellularLocation>
        <location evidence="2">Periplasm</location>
    </subcellularLocation>
</comment>
<dbReference type="STRING" id="888061.AXF15_12530"/>
<dbReference type="GO" id="GO:0030151">
    <property type="term" value="F:molybdenum ion binding"/>
    <property type="evidence" value="ECO:0007669"/>
    <property type="project" value="TreeGrafter"/>
</dbReference>
<dbReference type="PROSITE" id="PS51669">
    <property type="entry name" value="4FE4S_MOW_BIS_MGD"/>
    <property type="match status" value="1"/>
</dbReference>
<evidence type="ECO:0000256" key="8">
    <source>
        <dbReference type="ARBA" id="ARBA00023004"/>
    </source>
</evidence>
<dbReference type="PROSITE" id="PS51318">
    <property type="entry name" value="TAT"/>
    <property type="match status" value="1"/>
</dbReference>
<dbReference type="GO" id="GO:0009055">
    <property type="term" value="F:electron transfer activity"/>
    <property type="evidence" value="ECO:0007669"/>
    <property type="project" value="TreeGrafter"/>
</dbReference>
<dbReference type="InterPro" id="IPR006311">
    <property type="entry name" value="TAT_signal"/>
</dbReference>
<organism evidence="11 12">
    <name type="scientific">Desulfomicrobium orale DSM 12838</name>
    <dbReference type="NCBI Taxonomy" id="888061"/>
    <lineage>
        <taxon>Bacteria</taxon>
        <taxon>Pseudomonadati</taxon>
        <taxon>Thermodesulfobacteriota</taxon>
        <taxon>Desulfovibrionia</taxon>
        <taxon>Desulfovibrionales</taxon>
        <taxon>Desulfomicrobiaceae</taxon>
        <taxon>Desulfomicrobium</taxon>
    </lineage>
</organism>
<evidence type="ECO:0000256" key="2">
    <source>
        <dbReference type="ARBA" id="ARBA00004418"/>
    </source>
</evidence>
<evidence type="ECO:0000256" key="9">
    <source>
        <dbReference type="ARBA" id="ARBA00023014"/>
    </source>
</evidence>
<keyword evidence="8" id="KW-0408">Iron</keyword>
<keyword evidence="7" id="KW-0560">Oxidoreductase</keyword>
<dbReference type="GO" id="GO:0051539">
    <property type="term" value="F:4 iron, 4 sulfur cluster binding"/>
    <property type="evidence" value="ECO:0007669"/>
    <property type="project" value="UniProtKB-KW"/>
</dbReference>
<evidence type="ECO:0000256" key="3">
    <source>
        <dbReference type="ARBA" id="ARBA00010312"/>
    </source>
</evidence>
<keyword evidence="9" id="KW-0411">Iron-sulfur</keyword>
<sequence>MATFSRRGFMKLTGAGVAAVSLGQLGFDLKPAYAYAKALKIEGAKEVISTCAFCSCGCQVIMHIKNGQIVSSEGDPDYPVSEGSLCPKGAAFYAMHVSDHRVLKPRYRAPGSDKWEEKDWDWMLDSIARKIKDTRDRDFIETNEKGQPVNRWESYFHLGTSQMDNEECALVHQMTRALGGVYIDHQARV</sequence>
<dbReference type="Gene3D" id="3.40.50.740">
    <property type="match status" value="1"/>
</dbReference>
<dbReference type="Gene3D" id="2.20.25.90">
    <property type="entry name" value="ADC-like domains"/>
    <property type="match status" value="1"/>
</dbReference>
<dbReference type="SMART" id="SM00926">
    <property type="entry name" value="Molybdop_Fe4S4"/>
    <property type="match status" value="1"/>
</dbReference>
<evidence type="ECO:0000256" key="4">
    <source>
        <dbReference type="ARBA" id="ARBA00011771"/>
    </source>
</evidence>
<keyword evidence="12" id="KW-1185">Reference proteome</keyword>
<evidence type="ECO:0000313" key="11">
    <source>
        <dbReference type="EMBL" id="AMD93844.1"/>
    </source>
</evidence>
<comment type="similarity">
    <text evidence="3">Belongs to the prokaryotic molybdopterin-containing oxidoreductase family.</text>
</comment>
<dbReference type="KEGG" id="doa:AXF15_12530"/>
<dbReference type="NCBIfam" id="TIGR01409">
    <property type="entry name" value="TAT_signal_seq"/>
    <property type="match status" value="1"/>
</dbReference>
<comment type="cofactor">
    <cofactor evidence="1">
        <name>[4Fe-4S] cluster</name>
        <dbReference type="ChEBI" id="CHEBI:49883"/>
    </cofactor>
</comment>
<evidence type="ECO:0000256" key="5">
    <source>
        <dbReference type="ARBA" id="ARBA00022485"/>
    </source>
</evidence>
<dbReference type="GO" id="GO:0009061">
    <property type="term" value="P:anaerobic respiration"/>
    <property type="evidence" value="ECO:0007669"/>
    <property type="project" value="TreeGrafter"/>
</dbReference>
<gene>
    <name evidence="11" type="ORF">AXF15_12530</name>
</gene>
<evidence type="ECO:0000313" key="12">
    <source>
        <dbReference type="Proteomes" id="UP000063964"/>
    </source>
</evidence>
<accession>A0A109W6K4</accession>
<dbReference type="Proteomes" id="UP000063964">
    <property type="component" value="Chromosome"/>
</dbReference>
<dbReference type="InterPro" id="IPR019546">
    <property type="entry name" value="TAT_signal_bac_arc"/>
</dbReference>
<keyword evidence="5" id="KW-0004">4Fe-4S</keyword>
<dbReference type="PANTHER" id="PTHR43598:SF1">
    <property type="entry name" value="FORMATE DEHYDROGENASE-O MAJOR SUBUNIT"/>
    <property type="match status" value="1"/>
</dbReference>
<protein>
    <submittedName>
        <fullName evidence="11">Formate dehydrogenase</fullName>
    </submittedName>
</protein>
<dbReference type="GO" id="GO:0042597">
    <property type="term" value="C:periplasmic space"/>
    <property type="evidence" value="ECO:0007669"/>
    <property type="project" value="UniProtKB-SubCell"/>
</dbReference>
<dbReference type="SUPFAM" id="SSF53706">
    <property type="entry name" value="Formate dehydrogenase/DMSO reductase, domains 1-3"/>
    <property type="match status" value="1"/>
</dbReference>
<evidence type="ECO:0000256" key="6">
    <source>
        <dbReference type="ARBA" id="ARBA00022723"/>
    </source>
</evidence>
<evidence type="ECO:0000259" key="10">
    <source>
        <dbReference type="PROSITE" id="PS51669"/>
    </source>
</evidence>
<dbReference type="AlphaFoldDB" id="A0A109W6K4"/>
<comment type="subunit">
    <text evidence="4">Heterodimer of a large and a small subunit.</text>
</comment>
<evidence type="ECO:0000256" key="1">
    <source>
        <dbReference type="ARBA" id="ARBA00001966"/>
    </source>
</evidence>
<dbReference type="InterPro" id="IPR006963">
    <property type="entry name" value="Mopterin_OxRdtase_4Fe-4S_dom"/>
</dbReference>
<feature type="domain" description="4Fe-4S Mo/W bis-MGD-type" evidence="10">
    <location>
        <begin position="44"/>
        <end position="100"/>
    </location>
</feature>
<keyword evidence="6" id="KW-0479">Metal-binding</keyword>
<dbReference type="EMBL" id="CP014230">
    <property type="protein sequence ID" value="AMD93844.1"/>
    <property type="molecule type" value="Genomic_DNA"/>
</dbReference>